<feature type="compositionally biased region" description="Polar residues" evidence="2">
    <location>
        <begin position="359"/>
        <end position="368"/>
    </location>
</feature>
<evidence type="ECO:0000256" key="1">
    <source>
        <dbReference type="SAM" id="Coils"/>
    </source>
</evidence>
<comment type="caution">
    <text evidence="4">The sequence shown here is derived from an EMBL/GenBank/DDBJ whole genome shotgun (WGS) entry which is preliminary data.</text>
</comment>
<feature type="region of interest" description="Disordered" evidence="2">
    <location>
        <begin position="473"/>
        <end position="532"/>
    </location>
</feature>
<name>A0AAV9TK34_9PEZI</name>
<proteinExistence type="predicted"/>
<feature type="region of interest" description="Disordered" evidence="2">
    <location>
        <begin position="161"/>
        <end position="215"/>
    </location>
</feature>
<feature type="compositionally biased region" description="Basic and acidic residues" evidence="2">
    <location>
        <begin position="185"/>
        <end position="209"/>
    </location>
</feature>
<sequence length="715" mass="80516">MRLERPVSEEFFLLEDATGKVFPIHLRTITSWEAFEYIIVDRFKGRKGAHRIQRKRYSLQERATRRAVDRSVDWDSAFLPYQKVDMSLMCREAQRATPTKSSPTCPRCFTESPGETGVEVQCQNCRMFFTRVVEVDEEVLPDAPTPPLRLAREARFGQSAFNVTASARTKRTREEAESENEQECTCERPKRRKEQESKKRKATCDKPESDSDDEDVQGFVRITVISKRKRIHGPGLPFSANQTESFDSMAQKLLGGKSVLSDATSRLDASFSSSVSQTTKSSFGSVSVHPKIQLSGASFQTSRDNAQNEDEDEEPWIDSSDEPSELAKPFSDEAAESKSERTEPNVADNDSGGLHGNDATKSSSSLANTTTAISPKKTIFYVKTFEPEDSAGEDEYIEVDGRTYVLPRARRTPYDHRNYKPQQDTDYYYYYPKADAAMDKSSRRLASPRYTSDGYYATSKSSFTYIQSDAVAYEPSPRRPPRPAVGTSAAWATRHGPTAASSASAQTKRTPPTVRVANESDAKKHRIPPGYSLKHWDPTKEPMLLLGSVFDCNSLGKWIYDWTVCHHGPATPGSDLAGEFWFLLNSIASRTRRVEFSVDLVTDAEEREVLEDHLESGERLMDKLQKLLKTCEASLIKASKKGEPLGKSAGVEFVTTLFGRDCELDKTERLMQGCRLFVLRFDANCEYILQKLVREKDGATGVQRAALRLLQREWC</sequence>
<reference evidence="4 5" key="1">
    <citation type="submission" date="2023-04" db="EMBL/GenBank/DDBJ databases">
        <title>Colletotrichum tabacum stain YC1 causing leaf anthracnose on Nicotiana tabacum(L.) cv.</title>
        <authorList>
            <person name="Ji Z."/>
            <person name="Wang M."/>
            <person name="Zhang J."/>
            <person name="Wang N."/>
            <person name="Zhou Z."/>
        </authorList>
    </citation>
    <scope>NUCLEOTIDE SEQUENCE [LARGE SCALE GENOMIC DNA]</scope>
    <source>
        <strain evidence="4 5">YC1</strain>
    </source>
</reference>
<feature type="coiled-coil region" evidence="1">
    <location>
        <begin position="607"/>
        <end position="641"/>
    </location>
</feature>
<gene>
    <name evidence="4" type="ORF">QIS74_04252</name>
</gene>
<feature type="compositionally biased region" description="Polar residues" evidence="2">
    <location>
        <begin position="295"/>
        <end position="305"/>
    </location>
</feature>
<feature type="compositionally biased region" description="Polar residues" evidence="2">
    <location>
        <begin position="499"/>
        <end position="510"/>
    </location>
</feature>
<evidence type="ECO:0000313" key="5">
    <source>
        <dbReference type="Proteomes" id="UP001327957"/>
    </source>
</evidence>
<feature type="domain" description="Ubiquitin-like" evidence="3">
    <location>
        <begin position="12"/>
        <end position="90"/>
    </location>
</feature>
<protein>
    <submittedName>
        <fullName evidence="4">Vegetative cell wall protein gp1</fullName>
    </submittedName>
</protein>
<dbReference type="PANTHER" id="PTHR38886">
    <property type="entry name" value="SESA DOMAIN-CONTAINING PROTEIN"/>
    <property type="match status" value="1"/>
</dbReference>
<dbReference type="EMBL" id="JASAOK010000018">
    <property type="protein sequence ID" value="KAK6222550.1"/>
    <property type="molecule type" value="Genomic_DNA"/>
</dbReference>
<dbReference type="Pfam" id="PF22893">
    <property type="entry name" value="ULD_2"/>
    <property type="match status" value="1"/>
</dbReference>
<dbReference type="AlphaFoldDB" id="A0AAV9TK34"/>
<dbReference type="Proteomes" id="UP001327957">
    <property type="component" value="Unassembled WGS sequence"/>
</dbReference>
<keyword evidence="1" id="KW-0175">Coiled coil</keyword>
<dbReference type="PANTHER" id="PTHR38886:SF1">
    <property type="entry name" value="NACHT-NTPASE AND P-LOOP NTPASES N-TERMINAL DOMAIN-CONTAINING PROTEIN"/>
    <property type="match status" value="1"/>
</dbReference>
<dbReference type="InterPro" id="IPR054464">
    <property type="entry name" value="ULD_fung"/>
</dbReference>
<evidence type="ECO:0000313" key="4">
    <source>
        <dbReference type="EMBL" id="KAK6222550.1"/>
    </source>
</evidence>
<keyword evidence="5" id="KW-1185">Reference proteome</keyword>
<feature type="compositionally biased region" description="Acidic residues" evidence="2">
    <location>
        <begin position="307"/>
        <end position="324"/>
    </location>
</feature>
<evidence type="ECO:0000259" key="3">
    <source>
        <dbReference type="Pfam" id="PF22893"/>
    </source>
</evidence>
<organism evidence="4 5">
    <name type="scientific">Colletotrichum tabaci</name>
    <dbReference type="NCBI Taxonomy" id="1209068"/>
    <lineage>
        <taxon>Eukaryota</taxon>
        <taxon>Fungi</taxon>
        <taxon>Dikarya</taxon>
        <taxon>Ascomycota</taxon>
        <taxon>Pezizomycotina</taxon>
        <taxon>Sordariomycetes</taxon>
        <taxon>Hypocreomycetidae</taxon>
        <taxon>Glomerellales</taxon>
        <taxon>Glomerellaceae</taxon>
        <taxon>Colletotrichum</taxon>
        <taxon>Colletotrichum destructivum species complex</taxon>
    </lineage>
</organism>
<accession>A0AAV9TK34</accession>
<feature type="region of interest" description="Disordered" evidence="2">
    <location>
        <begin position="295"/>
        <end position="368"/>
    </location>
</feature>
<evidence type="ECO:0000256" key="2">
    <source>
        <dbReference type="SAM" id="MobiDB-lite"/>
    </source>
</evidence>